<gene>
    <name evidence="2" type="ORF">RRG08_034717</name>
</gene>
<feature type="compositionally biased region" description="Polar residues" evidence="1">
    <location>
        <begin position="190"/>
        <end position="202"/>
    </location>
</feature>
<feature type="compositionally biased region" description="Polar residues" evidence="1">
    <location>
        <begin position="133"/>
        <end position="152"/>
    </location>
</feature>
<feature type="region of interest" description="Disordered" evidence="1">
    <location>
        <begin position="167"/>
        <end position="225"/>
    </location>
</feature>
<proteinExistence type="predicted"/>
<evidence type="ECO:0000313" key="2">
    <source>
        <dbReference type="EMBL" id="KAK3798319.1"/>
    </source>
</evidence>
<name>A0AAE1B2S6_9GAST</name>
<dbReference type="AlphaFoldDB" id="A0AAE1B2S6"/>
<organism evidence="2 3">
    <name type="scientific">Elysia crispata</name>
    <name type="common">lettuce slug</name>
    <dbReference type="NCBI Taxonomy" id="231223"/>
    <lineage>
        <taxon>Eukaryota</taxon>
        <taxon>Metazoa</taxon>
        <taxon>Spiralia</taxon>
        <taxon>Lophotrochozoa</taxon>
        <taxon>Mollusca</taxon>
        <taxon>Gastropoda</taxon>
        <taxon>Heterobranchia</taxon>
        <taxon>Euthyneura</taxon>
        <taxon>Panpulmonata</taxon>
        <taxon>Sacoglossa</taxon>
        <taxon>Placobranchoidea</taxon>
        <taxon>Plakobranchidae</taxon>
        <taxon>Elysia</taxon>
    </lineage>
</organism>
<comment type="caution">
    <text evidence="2">The sequence shown here is derived from an EMBL/GenBank/DDBJ whole genome shotgun (WGS) entry which is preliminary data.</text>
</comment>
<reference evidence="2" key="1">
    <citation type="journal article" date="2023" name="G3 (Bethesda)">
        <title>A reference genome for the long-term kleptoplast-retaining sea slug Elysia crispata morphotype clarki.</title>
        <authorList>
            <person name="Eastman K.E."/>
            <person name="Pendleton A.L."/>
            <person name="Shaikh M.A."/>
            <person name="Suttiyut T."/>
            <person name="Ogas R."/>
            <person name="Tomko P."/>
            <person name="Gavelis G."/>
            <person name="Widhalm J.R."/>
            <person name="Wisecaver J.H."/>
        </authorList>
    </citation>
    <scope>NUCLEOTIDE SEQUENCE</scope>
    <source>
        <strain evidence="2">ECLA1</strain>
    </source>
</reference>
<dbReference type="Proteomes" id="UP001283361">
    <property type="component" value="Unassembled WGS sequence"/>
</dbReference>
<sequence length="273" mass="29789">MTVVMEKAVLVIGTTGQALVVIAAAVEMMVAYPVERPINQRGDAQRQRPADSLLVFGSPPSASFHFKAENVCGGDGGNLMPSRAEYYPDPNSFYPLKMNPSQQQTTPTPAQPMAPPIVIFMPQMPFGQPPNPNNSFANTSHSDGQPPQPSEMWSSFLSMIMAQMQKSQFPQMTPQQPMQQLPQTAPQQPIEQTPQLHVQSVPSPEPRSTSLFQTPTTTHPTQPLTADVNNTCTVLETVTNVDSVVSVKHKTTVTNICPYSEEFNAIVRLSLTG</sequence>
<feature type="region of interest" description="Disordered" evidence="1">
    <location>
        <begin position="124"/>
        <end position="152"/>
    </location>
</feature>
<evidence type="ECO:0000313" key="3">
    <source>
        <dbReference type="Proteomes" id="UP001283361"/>
    </source>
</evidence>
<protein>
    <submittedName>
        <fullName evidence="2">Uncharacterized protein</fullName>
    </submittedName>
</protein>
<keyword evidence="3" id="KW-1185">Reference proteome</keyword>
<feature type="compositionally biased region" description="Low complexity" evidence="1">
    <location>
        <begin position="168"/>
        <end position="189"/>
    </location>
</feature>
<accession>A0AAE1B2S6</accession>
<evidence type="ECO:0000256" key="1">
    <source>
        <dbReference type="SAM" id="MobiDB-lite"/>
    </source>
</evidence>
<feature type="compositionally biased region" description="Low complexity" evidence="1">
    <location>
        <begin position="208"/>
        <end position="225"/>
    </location>
</feature>
<dbReference type="EMBL" id="JAWDGP010000693">
    <property type="protein sequence ID" value="KAK3798319.1"/>
    <property type="molecule type" value="Genomic_DNA"/>
</dbReference>